<dbReference type="AlphaFoldDB" id="K0RD87"/>
<dbReference type="eggNOG" id="ENOG502T2EY">
    <property type="taxonomic scope" value="Eukaryota"/>
</dbReference>
<dbReference type="GO" id="GO:0030686">
    <property type="term" value="C:90S preribosome"/>
    <property type="evidence" value="ECO:0007669"/>
    <property type="project" value="TreeGrafter"/>
</dbReference>
<protein>
    <submittedName>
        <fullName evidence="2">Uncharacterized protein</fullName>
    </submittedName>
</protein>
<dbReference type="EMBL" id="AGNL01049588">
    <property type="protein sequence ID" value="EJK44517.1"/>
    <property type="molecule type" value="Genomic_DNA"/>
</dbReference>
<dbReference type="Pfam" id="PF14617">
    <property type="entry name" value="CMS1"/>
    <property type="match status" value="1"/>
</dbReference>
<keyword evidence="3" id="KW-1185">Reference proteome</keyword>
<evidence type="ECO:0000313" key="2">
    <source>
        <dbReference type="EMBL" id="EJK44517.1"/>
    </source>
</evidence>
<sequence length="304" mass="33401">MAGGDDLGSDDEFLFEGGLIDTENKGTALSSDDESASSSEVRSPKRKAEGATSSKKRTKKSVLSNSKSVLIHAGRGIALDSPEAQAKFLDTIYSHATKLAESLRSTGESEKKDESQFSFASCIYSSKQVVDEKTKRFQHSNLGAFIKGPLSSGKRLKNWKHPKSPMVLIVTLSARRSVDLMKQLSSLKLPIAKLFAKHKQVEQQAEMLSDGVSNSGNKKRLYSIAVGTPGRLLKLLRHESSGERDTGALRLNHTELVVIDTQLDSKGYNVCTLNDTSRDMMDFLREGFVPQQKSKKRSCKLALF</sequence>
<dbReference type="PANTHER" id="PTHR24030">
    <property type="entry name" value="PROTEIN CMSS1"/>
    <property type="match status" value="1"/>
</dbReference>
<name>K0RD87_THAOC</name>
<gene>
    <name evidence="2" type="ORF">THAOC_36933</name>
</gene>
<accession>K0RD87</accession>
<organism evidence="2 3">
    <name type="scientific">Thalassiosira oceanica</name>
    <name type="common">Marine diatom</name>
    <dbReference type="NCBI Taxonomy" id="159749"/>
    <lineage>
        <taxon>Eukaryota</taxon>
        <taxon>Sar</taxon>
        <taxon>Stramenopiles</taxon>
        <taxon>Ochrophyta</taxon>
        <taxon>Bacillariophyta</taxon>
        <taxon>Coscinodiscophyceae</taxon>
        <taxon>Thalassiosirophycidae</taxon>
        <taxon>Thalassiosirales</taxon>
        <taxon>Thalassiosiraceae</taxon>
        <taxon>Thalassiosira</taxon>
    </lineage>
</organism>
<reference evidence="2 3" key="1">
    <citation type="journal article" date="2012" name="Genome Biol.">
        <title>Genome and low-iron response of an oceanic diatom adapted to chronic iron limitation.</title>
        <authorList>
            <person name="Lommer M."/>
            <person name="Specht M."/>
            <person name="Roy A.S."/>
            <person name="Kraemer L."/>
            <person name="Andreson R."/>
            <person name="Gutowska M.A."/>
            <person name="Wolf J."/>
            <person name="Bergner S.V."/>
            <person name="Schilhabel M.B."/>
            <person name="Klostermeier U.C."/>
            <person name="Beiko R.G."/>
            <person name="Rosenstiel P."/>
            <person name="Hippler M."/>
            <person name="Laroche J."/>
        </authorList>
    </citation>
    <scope>NUCLEOTIDE SEQUENCE [LARGE SCALE GENOMIC DNA]</scope>
    <source>
        <strain evidence="2 3">CCMP1005</strain>
    </source>
</reference>
<dbReference type="Gene3D" id="3.40.50.300">
    <property type="entry name" value="P-loop containing nucleotide triphosphate hydrolases"/>
    <property type="match status" value="1"/>
</dbReference>
<dbReference type="OMA" id="VIDCHED"/>
<comment type="caution">
    <text evidence="2">The sequence shown here is derived from an EMBL/GenBank/DDBJ whole genome shotgun (WGS) entry which is preliminary data.</text>
</comment>
<evidence type="ECO:0000256" key="1">
    <source>
        <dbReference type="SAM" id="MobiDB-lite"/>
    </source>
</evidence>
<dbReference type="Proteomes" id="UP000266841">
    <property type="component" value="Unassembled WGS sequence"/>
</dbReference>
<dbReference type="PANTHER" id="PTHR24030:SF0">
    <property type="entry name" value="PROTEIN CMSS1"/>
    <property type="match status" value="1"/>
</dbReference>
<feature type="region of interest" description="Disordered" evidence="1">
    <location>
        <begin position="21"/>
        <end position="63"/>
    </location>
</feature>
<evidence type="ECO:0000313" key="3">
    <source>
        <dbReference type="Proteomes" id="UP000266841"/>
    </source>
</evidence>
<dbReference type="GO" id="GO:0005634">
    <property type="term" value="C:nucleus"/>
    <property type="evidence" value="ECO:0007669"/>
    <property type="project" value="TreeGrafter"/>
</dbReference>
<dbReference type="InterPro" id="IPR032704">
    <property type="entry name" value="Cms1"/>
</dbReference>
<dbReference type="OrthoDB" id="1929311at2759"/>
<proteinExistence type="predicted"/>
<dbReference type="InterPro" id="IPR027417">
    <property type="entry name" value="P-loop_NTPase"/>
</dbReference>